<evidence type="ECO:0000313" key="3">
    <source>
        <dbReference type="Proteomes" id="UP000315095"/>
    </source>
</evidence>
<proteinExistence type="predicted"/>
<feature type="compositionally biased region" description="Basic and acidic residues" evidence="1">
    <location>
        <begin position="39"/>
        <end position="49"/>
    </location>
</feature>
<name>A0A4P5NU68_9PROT</name>
<feature type="region of interest" description="Disordered" evidence="1">
    <location>
        <begin position="1"/>
        <end position="54"/>
    </location>
</feature>
<dbReference type="Proteomes" id="UP000315095">
    <property type="component" value="Unassembled WGS sequence"/>
</dbReference>
<dbReference type="EMBL" id="BDLU01000101">
    <property type="protein sequence ID" value="GCE85350.1"/>
    <property type="molecule type" value="Genomic_DNA"/>
</dbReference>
<protein>
    <submittedName>
        <fullName evidence="2">Uncharacterized protein</fullName>
    </submittedName>
</protein>
<accession>A0A4P5NU68</accession>
<organism evidence="2 3">
    <name type="scientific">Komagataeibacter diospyri</name>
    <dbReference type="NCBI Taxonomy" id="1932662"/>
    <lineage>
        <taxon>Bacteria</taxon>
        <taxon>Pseudomonadati</taxon>
        <taxon>Pseudomonadota</taxon>
        <taxon>Alphaproteobacteria</taxon>
        <taxon>Acetobacterales</taxon>
        <taxon>Acetobacteraceae</taxon>
        <taxon>Komagataeibacter</taxon>
    </lineage>
</organism>
<evidence type="ECO:0000313" key="2">
    <source>
        <dbReference type="EMBL" id="GCE85350.1"/>
    </source>
</evidence>
<evidence type="ECO:0000256" key="1">
    <source>
        <dbReference type="SAM" id="MobiDB-lite"/>
    </source>
</evidence>
<gene>
    <name evidence="2" type="ORF">MSKU9_3491</name>
</gene>
<reference evidence="3" key="1">
    <citation type="submission" date="2017-01" db="EMBL/GenBank/DDBJ databases">
        <title>Komagataeibacter sp. MSKU9 whole genome sequencing project.</title>
        <authorList>
            <person name="Matsutani M."/>
            <person name="Naloka K."/>
            <person name="Theeragool G."/>
            <person name="Yakushi T."/>
            <person name="Matsushita K."/>
        </authorList>
    </citation>
    <scope>NUCLEOTIDE SEQUENCE [LARGE SCALE GENOMIC DNA]</scope>
    <source>
        <strain evidence="3">MSKU9</strain>
    </source>
</reference>
<comment type="caution">
    <text evidence="2">The sequence shown here is derived from an EMBL/GenBank/DDBJ whole genome shotgun (WGS) entry which is preliminary data.</text>
</comment>
<dbReference type="AlphaFoldDB" id="A0A4P5NU68"/>
<keyword evidence="3" id="KW-1185">Reference proteome</keyword>
<sequence>MKSKSMSAISMDIAKENEAGALPESGRLRPAETTSPCPCRHDPQRRTSDADVEQDYFPGNIVVKTRNFH</sequence>